<organism evidence="2 3">
    <name type="scientific">Vreelandella azerica</name>
    <dbReference type="NCBI Taxonomy" id="2732867"/>
    <lineage>
        <taxon>Bacteria</taxon>
        <taxon>Pseudomonadati</taxon>
        <taxon>Pseudomonadota</taxon>
        <taxon>Gammaproteobacteria</taxon>
        <taxon>Oceanospirillales</taxon>
        <taxon>Halomonadaceae</taxon>
        <taxon>Vreelandella</taxon>
    </lineage>
</organism>
<accession>A0A7Y3TWC9</accession>
<dbReference type="Pfam" id="PF03625">
    <property type="entry name" value="DUF302"/>
    <property type="match status" value="1"/>
</dbReference>
<dbReference type="InterPro" id="IPR035923">
    <property type="entry name" value="TT1751-like_sf"/>
</dbReference>
<dbReference type="SUPFAM" id="SSF103247">
    <property type="entry name" value="TT1751-like"/>
    <property type="match status" value="1"/>
</dbReference>
<evidence type="ECO:0000313" key="2">
    <source>
        <dbReference type="EMBL" id="NOG31476.1"/>
    </source>
</evidence>
<evidence type="ECO:0000259" key="1">
    <source>
        <dbReference type="Pfam" id="PF03625"/>
    </source>
</evidence>
<protein>
    <submittedName>
        <fullName evidence="2">DUF302 domain-containing protein</fullName>
    </submittedName>
</protein>
<proteinExistence type="predicted"/>
<name>A0A7Y3TWC9_9GAMM</name>
<sequence length="139" mass="15012">MADNWPDEGWEVIPTEQGYTALLEALHSAISEADMFVVTEAGPTQAAAQRGIEIPGNRVVGVFRNDFAVRILRQSVPAMIEAPLRFYVTENEDGSATLAWKVPSAVFSPYSEGKDDELARIAAELDALFADIGADTTAP</sequence>
<dbReference type="AlphaFoldDB" id="A0A7Y3TWC9"/>
<keyword evidence="3" id="KW-1185">Reference proteome</keyword>
<comment type="caution">
    <text evidence="2">The sequence shown here is derived from an EMBL/GenBank/DDBJ whole genome shotgun (WGS) entry which is preliminary data.</text>
</comment>
<dbReference type="InterPro" id="IPR005180">
    <property type="entry name" value="DUF302"/>
</dbReference>
<gene>
    <name evidence="2" type="ORF">HLB35_06275</name>
</gene>
<dbReference type="Proteomes" id="UP000588806">
    <property type="component" value="Unassembled WGS sequence"/>
</dbReference>
<reference evidence="2 3" key="2">
    <citation type="submission" date="2020-06" db="EMBL/GenBank/DDBJ databases">
        <title>Halomonas songnenensis sp. nov., a moderately halophilic bacterium isolated from saline and alkaline soils.</title>
        <authorList>
            <person name="Jiang J."/>
            <person name="Pan Y."/>
        </authorList>
    </citation>
    <scope>NUCLEOTIDE SEQUENCE [LARGE SCALE GENOMIC DNA]</scope>
    <source>
        <strain evidence="2 3">TBZ9</strain>
    </source>
</reference>
<evidence type="ECO:0000313" key="3">
    <source>
        <dbReference type="Proteomes" id="UP000588806"/>
    </source>
</evidence>
<reference evidence="2 3" key="1">
    <citation type="submission" date="2020-05" db="EMBL/GenBank/DDBJ databases">
        <authorList>
            <person name="Ruan W."/>
            <person name="Jeon C.O."/>
            <person name="Chun B.H."/>
        </authorList>
    </citation>
    <scope>NUCLEOTIDE SEQUENCE [LARGE SCALE GENOMIC DNA]</scope>
    <source>
        <strain evidence="2 3">TBZ9</strain>
    </source>
</reference>
<dbReference type="EMBL" id="JABFHI010000002">
    <property type="protein sequence ID" value="NOG31476.1"/>
    <property type="molecule type" value="Genomic_DNA"/>
</dbReference>
<dbReference type="Gene3D" id="3.30.310.70">
    <property type="entry name" value="TT1751-like domain"/>
    <property type="match status" value="1"/>
</dbReference>
<feature type="domain" description="DUF302" evidence="1">
    <location>
        <begin position="46"/>
        <end position="100"/>
    </location>
</feature>
<dbReference type="CDD" id="cd14797">
    <property type="entry name" value="DUF302"/>
    <property type="match status" value="1"/>
</dbReference>